<dbReference type="HOGENOM" id="CLU_004495_6_1_1"/>
<dbReference type="OrthoDB" id="3257095at2759"/>
<keyword evidence="2" id="KW-0813">Transport</keyword>
<feature type="transmembrane region" description="Helical" evidence="6">
    <location>
        <begin position="130"/>
        <end position="158"/>
    </location>
</feature>
<dbReference type="PANTHER" id="PTHR45649:SF1">
    <property type="entry name" value="TRANSPORTER, PUTATIVE (EUROFUNG)-RELATED"/>
    <property type="match status" value="1"/>
</dbReference>
<feature type="transmembrane region" description="Helical" evidence="6">
    <location>
        <begin position="244"/>
        <end position="263"/>
    </location>
</feature>
<reference evidence="7 8" key="1">
    <citation type="journal article" date="2014" name="Genome Announc.">
        <title>Draft genome sequence of Sclerotinia borealis, a psychrophilic plant pathogenic fungus.</title>
        <authorList>
            <person name="Mardanov A.V."/>
            <person name="Beletsky A.V."/>
            <person name="Kadnikov V.V."/>
            <person name="Ignatov A.N."/>
            <person name="Ravin N.V."/>
        </authorList>
    </citation>
    <scope>NUCLEOTIDE SEQUENCE [LARGE SCALE GENOMIC DNA]</scope>
    <source>
        <strain evidence="8">F-4157</strain>
    </source>
</reference>
<dbReference type="Pfam" id="PF13520">
    <property type="entry name" value="AA_permease_2"/>
    <property type="match status" value="2"/>
</dbReference>
<evidence type="ECO:0000256" key="6">
    <source>
        <dbReference type="SAM" id="Phobius"/>
    </source>
</evidence>
<evidence type="ECO:0000256" key="5">
    <source>
        <dbReference type="ARBA" id="ARBA00023136"/>
    </source>
</evidence>
<accession>W9C3W3</accession>
<feature type="transmembrane region" description="Helical" evidence="6">
    <location>
        <begin position="205"/>
        <end position="224"/>
    </location>
</feature>
<dbReference type="EMBL" id="AYSA01000497">
    <property type="protein sequence ID" value="ESZ91437.1"/>
    <property type="molecule type" value="Genomic_DNA"/>
</dbReference>
<dbReference type="GO" id="GO:0022857">
    <property type="term" value="F:transmembrane transporter activity"/>
    <property type="evidence" value="ECO:0007669"/>
    <property type="project" value="InterPro"/>
</dbReference>
<evidence type="ECO:0000313" key="7">
    <source>
        <dbReference type="EMBL" id="ESZ91437.1"/>
    </source>
</evidence>
<organism evidence="7 8">
    <name type="scientific">Sclerotinia borealis (strain F-4128)</name>
    <dbReference type="NCBI Taxonomy" id="1432307"/>
    <lineage>
        <taxon>Eukaryota</taxon>
        <taxon>Fungi</taxon>
        <taxon>Dikarya</taxon>
        <taxon>Ascomycota</taxon>
        <taxon>Pezizomycotina</taxon>
        <taxon>Leotiomycetes</taxon>
        <taxon>Helotiales</taxon>
        <taxon>Sclerotiniaceae</taxon>
        <taxon>Sclerotinia</taxon>
    </lineage>
</organism>
<evidence type="ECO:0000256" key="4">
    <source>
        <dbReference type="ARBA" id="ARBA00022989"/>
    </source>
</evidence>
<feature type="transmembrane region" description="Helical" evidence="6">
    <location>
        <begin position="178"/>
        <end position="198"/>
    </location>
</feature>
<comment type="caution">
    <text evidence="7">The sequence shown here is derived from an EMBL/GenBank/DDBJ whole genome shotgun (WGS) entry which is preliminary data.</text>
</comment>
<dbReference type="GO" id="GO:0016020">
    <property type="term" value="C:membrane"/>
    <property type="evidence" value="ECO:0007669"/>
    <property type="project" value="UniProtKB-SubCell"/>
</dbReference>
<feature type="transmembrane region" description="Helical" evidence="6">
    <location>
        <begin position="324"/>
        <end position="345"/>
    </location>
</feature>
<feature type="transmembrane region" description="Helical" evidence="6">
    <location>
        <begin position="85"/>
        <end position="109"/>
    </location>
</feature>
<feature type="transmembrane region" description="Helical" evidence="6">
    <location>
        <begin position="441"/>
        <end position="463"/>
    </location>
</feature>
<gene>
    <name evidence="7" type="ORF">SBOR_8160</name>
</gene>
<dbReference type="PANTHER" id="PTHR45649">
    <property type="entry name" value="AMINO-ACID PERMEASE BAT1"/>
    <property type="match status" value="1"/>
</dbReference>
<feature type="transmembrane region" description="Helical" evidence="6">
    <location>
        <begin position="284"/>
        <end position="304"/>
    </location>
</feature>
<name>W9C3W3_SCLBF</name>
<feature type="transmembrane region" description="Helical" evidence="6">
    <location>
        <begin position="49"/>
        <end position="73"/>
    </location>
</feature>
<dbReference type="Proteomes" id="UP000019487">
    <property type="component" value="Unassembled WGS sequence"/>
</dbReference>
<dbReference type="Gene3D" id="1.20.1740.10">
    <property type="entry name" value="Amino acid/polyamine transporter I"/>
    <property type="match status" value="1"/>
</dbReference>
<dbReference type="AlphaFoldDB" id="W9C3W3"/>
<keyword evidence="3 6" id="KW-0812">Transmembrane</keyword>
<dbReference type="InterPro" id="IPR002293">
    <property type="entry name" value="AA/rel_permease1"/>
</dbReference>
<evidence type="ECO:0000256" key="2">
    <source>
        <dbReference type="ARBA" id="ARBA00022448"/>
    </source>
</evidence>
<proteinExistence type="predicted"/>
<comment type="subcellular location">
    <subcellularLocation>
        <location evidence="1">Membrane</location>
        <topology evidence="1">Multi-pass membrane protein</topology>
    </subcellularLocation>
</comment>
<dbReference type="STRING" id="1432307.W9C3W3"/>
<protein>
    <submittedName>
        <fullName evidence="7">Putative GABA permease</fullName>
    </submittedName>
</protein>
<keyword evidence="5 6" id="KW-0472">Membrane</keyword>
<feature type="transmembrane region" description="Helical" evidence="6">
    <location>
        <begin position="352"/>
        <end position="373"/>
    </location>
</feature>
<sequence>MGLEKQEDMGAVELGTVESVAGAGHFNSNDQDQDDLVRLGKKPVLKRNFGFMSILGFSCTVLITWEGSLILFLSGLQNGGPAGLIYGFLFIWIGNLSVFSTLSELVSMAPTSGGQYHWVSMLAPPSVSKFLSYITGWLTVGGWQAAVASGGYLTGTLIQGLIVLTVPSYEPKSWQGVLLYWAVIFNAVFINAIISSLLPKFEGLILILHILGFFAILVPLVVLAPHDNAKDVFTVWLNEGGWSSQGISFFVGLIGNVFAFVGADGAFHMSEEIRNPSVIVPRSIMLSVVINGTLGFSMIIAVLFCVGNLDNAINSPTSFPFIEIFFQATNSVGGTAVMGSIIAVNRKTLIPLWSIAITTIISCLLALINFGSATAFNDVVSLSVSGLYSSYLICAVLLFYRRLTGGLERASSEDSKAPTLVNTAGAKLIWGPWHIPGAFGIVNNAVAIIYLTIILFFCFWPSVIPVTPANMNYTVLVTGTVMLFS</sequence>
<keyword evidence="8" id="KW-1185">Reference proteome</keyword>
<evidence type="ECO:0000256" key="1">
    <source>
        <dbReference type="ARBA" id="ARBA00004141"/>
    </source>
</evidence>
<keyword evidence="4 6" id="KW-1133">Transmembrane helix</keyword>
<evidence type="ECO:0000256" key="3">
    <source>
        <dbReference type="ARBA" id="ARBA00022692"/>
    </source>
</evidence>
<feature type="transmembrane region" description="Helical" evidence="6">
    <location>
        <begin position="379"/>
        <end position="400"/>
    </location>
</feature>
<evidence type="ECO:0000313" key="8">
    <source>
        <dbReference type="Proteomes" id="UP000019487"/>
    </source>
</evidence>